<sequence>MRWSERYEQDIERIFAEAVAETALFPAPFKEIGLSLLAKANPEGKREGSNYITFLLPFWLKERMTEFSEAICRDLAVGNIYAMLHYFLMDDVMDAGGRLDKEEIRNALVLGQLYQGLFQQRYGQHFPAESPLWQDYRGYVETWGAAVSLEGKLPADPHDPGRLAAKSAPVKLCAAGMLRLTGGRESLSELERAIDLVLATLQLADDWKDWREDLAEEEEGCNAFLTLARERISLPPDHPLDERKVKQAIYRANVLDRLADIAEDYGKRIESIPNVPASLASFQRSLTGEIRKDALLAEETTARLASGGALSYFLSNIARK</sequence>
<accession>A0A7Z2VM90</accession>
<dbReference type="Proteomes" id="UP000502248">
    <property type="component" value="Chromosome"/>
</dbReference>
<protein>
    <submittedName>
        <fullName evidence="1">Uncharacterized protein</fullName>
    </submittedName>
</protein>
<reference evidence="1 2" key="1">
    <citation type="submission" date="2020-04" db="EMBL/GenBank/DDBJ databases">
        <title>Genome sequencing of novel species.</title>
        <authorList>
            <person name="Heo J."/>
            <person name="Kim S.-J."/>
            <person name="Kim J.-S."/>
            <person name="Hong S.-B."/>
            <person name="Kwon S.-W."/>
        </authorList>
    </citation>
    <scope>NUCLEOTIDE SEQUENCE [LARGE SCALE GENOMIC DNA]</scope>
    <source>
        <strain evidence="1 2">MFER-1</strain>
    </source>
</reference>
<organism evidence="1 2">
    <name type="scientific">Cohnella herbarum</name>
    <dbReference type="NCBI Taxonomy" id="2728023"/>
    <lineage>
        <taxon>Bacteria</taxon>
        <taxon>Bacillati</taxon>
        <taxon>Bacillota</taxon>
        <taxon>Bacilli</taxon>
        <taxon>Bacillales</taxon>
        <taxon>Paenibacillaceae</taxon>
        <taxon>Cohnella</taxon>
    </lineage>
</organism>
<name>A0A7Z2VM90_9BACL</name>
<dbReference type="KEGG" id="cheb:HH215_21710"/>
<proteinExistence type="predicted"/>
<dbReference type="EMBL" id="CP051680">
    <property type="protein sequence ID" value="QJD85540.1"/>
    <property type="molecule type" value="Genomic_DNA"/>
</dbReference>
<evidence type="ECO:0000313" key="2">
    <source>
        <dbReference type="Proteomes" id="UP000502248"/>
    </source>
</evidence>
<gene>
    <name evidence="1" type="ORF">HH215_21710</name>
</gene>
<dbReference type="AlphaFoldDB" id="A0A7Z2VM90"/>
<evidence type="ECO:0000313" key="1">
    <source>
        <dbReference type="EMBL" id="QJD85540.1"/>
    </source>
</evidence>
<dbReference type="RefSeq" id="WP_169281801.1">
    <property type="nucleotide sequence ID" value="NZ_CP051680.1"/>
</dbReference>
<keyword evidence="2" id="KW-1185">Reference proteome</keyword>